<comment type="function">
    <text evidence="8">Catalyzes the conversion of 2 pyruvate molecules into acetolactate in the first common step of the biosynthetic pathway of the branched-amino acids such as leucine, isoleucine, and valine.</text>
</comment>
<evidence type="ECO:0000313" key="11">
    <source>
        <dbReference type="Proteomes" id="UP000242502"/>
    </source>
</evidence>
<comment type="pathway">
    <text evidence="2 8">Amino-acid biosynthesis; L-valine biosynthesis; L-valine from pyruvate: step 1/4.</text>
</comment>
<dbReference type="InterPro" id="IPR039557">
    <property type="entry name" value="AHAS_ACT"/>
</dbReference>
<comment type="pathway">
    <text evidence="1 8">Amino-acid biosynthesis; L-isoleucine biosynthesis; L-isoleucine from 2-oxobutanoate: step 1/4.</text>
</comment>
<dbReference type="Pfam" id="PF22629">
    <property type="entry name" value="ACT_AHAS_ss"/>
    <property type="match status" value="1"/>
</dbReference>
<dbReference type="PANTHER" id="PTHR30239:SF0">
    <property type="entry name" value="ACETOLACTATE SYNTHASE SMALL SUBUNIT 1, CHLOROPLASTIC"/>
    <property type="match status" value="1"/>
</dbReference>
<dbReference type="EC" id="2.2.1.6" evidence="8"/>
<dbReference type="GO" id="GO:0009097">
    <property type="term" value="P:isoleucine biosynthetic process"/>
    <property type="evidence" value="ECO:0007669"/>
    <property type="project" value="UniProtKB-UniRule"/>
</dbReference>
<comment type="similarity">
    <text evidence="3 8">Belongs to the acetolactate synthase small subunit family.</text>
</comment>
<dbReference type="InterPro" id="IPR002912">
    <property type="entry name" value="ACT_dom"/>
</dbReference>
<feature type="domain" description="ACT" evidence="9">
    <location>
        <begin position="5"/>
        <end position="79"/>
    </location>
</feature>
<dbReference type="Pfam" id="PF10369">
    <property type="entry name" value="ALS_ss_C"/>
    <property type="match status" value="1"/>
</dbReference>
<dbReference type="GO" id="GO:1990610">
    <property type="term" value="F:acetolactate synthase regulator activity"/>
    <property type="evidence" value="ECO:0007669"/>
    <property type="project" value="UniProtKB-UniRule"/>
</dbReference>
<dbReference type="SUPFAM" id="SSF55021">
    <property type="entry name" value="ACT-like"/>
    <property type="match status" value="2"/>
</dbReference>
<dbReference type="FunFam" id="3.30.70.260:FF:000001">
    <property type="entry name" value="Acetolactate synthase, small subunit"/>
    <property type="match status" value="1"/>
</dbReference>
<dbReference type="EMBL" id="MDLC01000008">
    <property type="protein sequence ID" value="ODS24460.1"/>
    <property type="molecule type" value="Genomic_DNA"/>
</dbReference>
<evidence type="ECO:0000256" key="3">
    <source>
        <dbReference type="ARBA" id="ARBA00006341"/>
    </source>
</evidence>
<dbReference type="NCBIfam" id="NF008864">
    <property type="entry name" value="PRK11895.1"/>
    <property type="match status" value="1"/>
</dbReference>
<evidence type="ECO:0000256" key="8">
    <source>
        <dbReference type="RuleBase" id="RU368092"/>
    </source>
</evidence>
<dbReference type="GO" id="GO:0003984">
    <property type="term" value="F:acetolactate synthase activity"/>
    <property type="evidence" value="ECO:0007669"/>
    <property type="project" value="UniProtKB-UniRule"/>
</dbReference>
<dbReference type="Gene3D" id="3.30.70.1150">
    <property type="entry name" value="ACT-like. Chain A, domain 2"/>
    <property type="match status" value="1"/>
</dbReference>
<reference evidence="10 11" key="1">
    <citation type="journal article" date="2016" name="Appl. Environ. Microbiol.">
        <title>Lack of Overt Genome Reduction in the Bryostatin-Producing Bryozoan Symbiont "Candidatus Endobugula sertula".</title>
        <authorList>
            <person name="Miller I.J."/>
            <person name="Vanee N."/>
            <person name="Fong S.S."/>
            <person name="Lim-Fong G.E."/>
            <person name="Kwan J.C."/>
        </authorList>
    </citation>
    <scope>NUCLEOTIDE SEQUENCE [LARGE SCALE GENOMIC DNA]</scope>
    <source>
        <strain evidence="10">AB1-4</strain>
    </source>
</reference>
<evidence type="ECO:0000256" key="5">
    <source>
        <dbReference type="ARBA" id="ARBA00022605"/>
    </source>
</evidence>
<comment type="caution">
    <text evidence="10">The sequence shown here is derived from an EMBL/GenBank/DDBJ whole genome shotgun (WGS) entry which is preliminary data.</text>
</comment>
<dbReference type="InterPro" id="IPR054480">
    <property type="entry name" value="AHAS_small-like_ACT"/>
</dbReference>
<evidence type="ECO:0000256" key="6">
    <source>
        <dbReference type="ARBA" id="ARBA00023304"/>
    </source>
</evidence>
<dbReference type="GO" id="GO:0009099">
    <property type="term" value="P:L-valine biosynthetic process"/>
    <property type="evidence" value="ECO:0007669"/>
    <property type="project" value="UniProtKB-UniRule"/>
</dbReference>
<dbReference type="UniPathway" id="UPA00049">
    <property type="reaction ID" value="UER00059"/>
</dbReference>
<dbReference type="InterPro" id="IPR004789">
    <property type="entry name" value="Acetalactate_synth_ssu"/>
</dbReference>
<proteinExistence type="inferred from homology"/>
<dbReference type="STRING" id="62101.AB835_03185"/>
<evidence type="ECO:0000256" key="7">
    <source>
        <dbReference type="ARBA" id="ARBA00048670"/>
    </source>
</evidence>
<dbReference type="GO" id="GO:0005829">
    <property type="term" value="C:cytosol"/>
    <property type="evidence" value="ECO:0007669"/>
    <property type="project" value="TreeGrafter"/>
</dbReference>
<dbReference type="InterPro" id="IPR019455">
    <property type="entry name" value="Acetolactate_synth_ssu_C"/>
</dbReference>
<dbReference type="AlphaFoldDB" id="A0A1D2QSG5"/>
<comment type="subunit">
    <text evidence="4 8">Dimer of large and small chains.</text>
</comment>
<accession>A0A1D2QSG5</accession>
<keyword evidence="5 8" id="KW-0028">Amino-acid biosynthesis</keyword>
<dbReference type="UniPathway" id="UPA00047">
    <property type="reaction ID" value="UER00055"/>
</dbReference>
<evidence type="ECO:0000256" key="2">
    <source>
        <dbReference type="ARBA" id="ARBA00005025"/>
    </source>
</evidence>
<comment type="catalytic activity">
    <reaction evidence="7 8">
        <text>2 pyruvate + H(+) = (2S)-2-acetolactate + CO2</text>
        <dbReference type="Rhea" id="RHEA:25249"/>
        <dbReference type="ChEBI" id="CHEBI:15361"/>
        <dbReference type="ChEBI" id="CHEBI:15378"/>
        <dbReference type="ChEBI" id="CHEBI:16526"/>
        <dbReference type="ChEBI" id="CHEBI:58476"/>
        <dbReference type="EC" id="2.2.1.6"/>
    </reaction>
</comment>
<sequence>MTKRIISILMENSPGALSRVVGLFSQRGYNIESLSVAPTEDVSMSRLTLTTLGDDEKTEQITKQLNKLIDVIKVIELSNSVFIERELMMIKLKATGSAREEIKHCVDIFRGQIVDVTPTIYTVQLVGDSDKLTAFIHAVDETAVLEVVRTGISGLSRGEKVLSL</sequence>
<dbReference type="FunFam" id="3.30.70.1150:FF:000001">
    <property type="entry name" value="Acetolactate synthase small subunit"/>
    <property type="match status" value="1"/>
</dbReference>
<dbReference type="Proteomes" id="UP000242502">
    <property type="component" value="Unassembled WGS sequence"/>
</dbReference>
<dbReference type="Gene3D" id="3.30.70.260">
    <property type="match status" value="1"/>
</dbReference>
<protein>
    <recommendedName>
        <fullName evidence="8">Acetolactate synthase small subunit</fullName>
        <shortName evidence="8">AHAS</shortName>
        <shortName evidence="8">ALS</shortName>
        <ecNumber evidence="8">2.2.1.6</ecNumber>
    </recommendedName>
    <alternativeName>
        <fullName evidence="8">Acetohydroxy-acid synthase small subunit</fullName>
    </alternativeName>
</protein>
<keyword evidence="8" id="KW-0808">Transferase</keyword>
<evidence type="ECO:0000256" key="1">
    <source>
        <dbReference type="ARBA" id="ARBA00004974"/>
    </source>
</evidence>
<dbReference type="PROSITE" id="PS51671">
    <property type="entry name" value="ACT"/>
    <property type="match status" value="1"/>
</dbReference>
<evidence type="ECO:0000259" key="9">
    <source>
        <dbReference type="PROSITE" id="PS51671"/>
    </source>
</evidence>
<dbReference type="CDD" id="cd04878">
    <property type="entry name" value="ACT_AHAS"/>
    <property type="match status" value="1"/>
</dbReference>
<keyword evidence="6 8" id="KW-0100">Branched-chain amino acid biosynthesis</keyword>
<organism evidence="10 11">
    <name type="scientific">Candidatus Endobugula sertula</name>
    <name type="common">Bugula neritina bacterial symbiont</name>
    <dbReference type="NCBI Taxonomy" id="62101"/>
    <lineage>
        <taxon>Bacteria</taxon>
        <taxon>Pseudomonadati</taxon>
        <taxon>Pseudomonadota</taxon>
        <taxon>Gammaproteobacteria</taxon>
        <taxon>Cellvibrionales</taxon>
        <taxon>Cellvibrionaceae</taxon>
        <taxon>Candidatus Endobugula</taxon>
    </lineage>
</organism>
<dbReference type="NCBIfam" id="TIGR00119">
    <property type="entry name" value="acolac_sm"/>
    <property type="match status" value="1"/>
</dbReference>
<name>A0A1D2QSG5_9GAMM</name>
<evidence type="ECO:0000256" key="4">
    <source>
        <dbReference type="ARBA" id="ARBA00011744"/>
    </source>
</evidence>
<gene>
    <name evidence="10" type="ORF">AB835_03185</name>
</gene>
<dbReference type="InterPro" id="IPR045865">
    <property type="entry name" value="ACT-like_dom_sf"/>
</dbReference>
<dbReference type="PANTHER" id="PTHR30239">
    <property type="entry name" value="ACETOLACTATE SYNTHASE SMALL SUBUNIT"/>
    <property type="match status" value="1"/>
</dbReference>
<dbReference type="InterPro" id="IPR027271">
    <property type="entry name" value="Acetolactate_synth/TF_NikR_C"/>
</dbReference>
<evidence type="ECO:0000313" key="10">
    <source>
        <dbReference type="EMBL" id="ODS24460.1"/>
    </source>
</evidence>